<reference evidence="1 2" key="1">
    <citation type="journal article" date="2021" name="Elife">
        <title>Chloroplast acquisition without the gene transfer in kleptoplastic sea slugs, Plakobranchus ocellatus.</title>
        <authorList>
            <person name="Maeda T."/>
            <person name="Takahashi S."/>
            <person name="Yoshida T."/>
            <person name="Shimamura S."/>
            <person name="Takaki Y."/>
            <person name="Nagai Y."/>
            <person name="Toyoda A."/>
            <person name="Suzuki Y."/>
            <person name="Arimoto A."/>
            <person name="Ishii H."/>
            <person name="Satoh N."/>
            <person name="Nishiyama T."/>
            <person name="Hasebe M."/>
            <person name="Maruyama T."/>
            <person name="Minagawa J."/>
            <person name="Obokata J."/>
            <person name="Shigenobu S."/>
        </authorList>
    </citation>
    <scope>NUCLEOTIDE SEQUENCE [LARGE SCALE GENOMIC DNA]</scope>
</reference>
<proteinExistence type="predicted"/>
<feature type="non-terminal residue" evidence="1">
    <location>
        <position position="99"/>
    </location>
</feature>
<accession>A0AAV4B4M2</accession>
<dbReference type="EMBL" id="BLXT01004587">
    <property type="protein sequence ID" value="GFO15034.1"/>
    <property type="molecule type" value="Genomic_DNA"/>
</dbReference>
<dbReference type="Proteomes" id="UP000735302">
    <property type="component" value="Unassembled WGS sequence"/>
</dbReference>
<protein>
    <recommendedName>
        <fullName evidence="3">Band 4.1 C-terminal domain-containing protein</fullName>
    </recommendedName>
</protein>
<evidence type="ECO:0000313" key="1">
    <source>
        <dbReference type="EMBL" id="GFO15034.1"/>
    </source>
</evidence>
<feature type="non-terminal residue" evidence="1">
    <location>
        <position position="1"/>
    </location>
</feature>
<evidence type="ECO:0008006" key="3">
    <source>
        <dbReference type="Google" id="ProtNLM"/>
    </source>
</evidence>
<name>A0AAV4B4M2_9GAST</name>
<evidence type="ECO:0000313" key="2">
    <source>
        <dbReference type="Proteomes" id="UP000735302"/>
    </source>
</evidence>
<organism evidence="1 2">
    <name type="scientific">Plakobranchus ocellatus</name>
    <dbReference type="NCBI Taxonomy" id="259542"/>
    <lineage>
        <taxon>Eukaryota</taxon>
        <taxon>Metazoa</taxon>
        <taxon>Spiralia</taxon>
        <taxon>Lophotrochozoa</taxon>
        <taxon>Mollusca</taxon>
        <taxon>Gastropoda</taxon>
        <taxon>Heterobranchia</taxon>
        <taxon>Euthyneura</taxon>
        <taxon>Panpulmonata</taxon>
        <taxon>Sacoglossa</taxon>
        <taxon>Placobranchoidea</taxon>
        <taxon>Plakobranchidae</taxon>
        <taxon>Plakobranchus</taxon>
    </lineage>
</organism>
<dbReference type="AlphaFoldDB" id="A0AAV4B4M2"/>
<sequence>SPDQEIERTTIQELVASEVIITKKITREVLNSKGESLHKTETTEVVQEIKFEPRITQQTVTEKVITAGHLISPSRSTSTVTTGDLADISSSSLSRTFSS</sequence>
<comment type="caution">
    <text evidence="1">The sequence shown here is derived from an EMBL/GenBank/DDBJ whole genome shotgun (WGS) entry which is preliminary data.</text>
</comment>
<gene>
    <name evidence="1" type="ORF">PoB_004153900</name>
</gene>
<keyword evidence="2" id="KW-1185">Reference proteome</keyword>